<evidence type="ECO:0000313" key="2">
    <source>
        <dbReference type="EMBL" id="KAA6441322.1"/>
    </source>
</evidence>
<keyword evidence="1" id="KW-0732">Signal</keyword>
<dbReference type="Proteomes" id="UP000323994">
    <property type="component" value="Unassembled WGS sequence"/>
</dbReference>
<evidence type="ECO:0008006" key="4">
    <source>
        <dbReference type="Google" id="ProtNLM"/>
    </source>
</evidence>
<evidence type="ECO:0000313" key="3">
    <source>
        <dbReference type="Proteomes" id="UP000323994"/>
    </source>
</evidence>
<proteinExistence type="predicted"/>
<name>A0A5M8R585_9BACT</name>
<dbReference type="EMBL" id="VBSN01000019">
    <property type="protein sequence ID" value="KAA6441322.1"/>
    <property type="molecule type" value="Genomic_DNA"/>
</dbReference>
<evidence type="ECO:0000256" key="1">
    <source>
        <dbReference type="SAM" id="SignalP"/>
    </source>
</evidence>
<dbReference type="OrthoDB" id="963624at2"/>
<gene>
    <name evidence="2" type="ORF">FEM33_03170</name>
</gene>
<sequence>MVKITKRLSFGLTSVCLSTVLLMNSCSEDALTPVPEAAVNKSSNLRESINPIQPVYLAPTLGQPGMKSLPNGWTSLKNYATSDVHALGGNPNTPWLTANLASPESGFTKFITLKTQYSPYNSENKSCWAESQIKNLKPGKKYELTFYVSTNKAYQGGEKALLAEEVYFQLRSETNLFGFLIVEHIDLKSKPEQWIKKTIAFTAEEPTLEILFKVNHPGWVTIGSAYTNIFISPTAVKQIN</sequence>
<dbReference type="RefSeq" id="WP_139010662.1">
    <property type="nucleotide sequence ID" value="NZ_VBSN01000019.1"/>
</dbReference>
<accession>A0A5M8R585</accession>
<reference evidence="2 3" key="1">
    <citation type="submission" date="2019-05" db="EMBL/GenBank/DDBJ databases">
        <authorList>
            <person name="Qu J.-H."/>
        </authorList>
    </citation>
    <scope>NUCLEOTIDE SEQUENCE [LARGE SCALE GENOMIC DNA]</scope>
    <source>
        <strain evidence="2 3">NS28</strain>
    </source>
</reference>
<feature type="signal peptide" evidence="1">
    <location>
        <begin position="1"/>
        <end position="23"/>
    </location>
</feature>
<comment type="caution">
    <text evidence="2">The sequence shown here is derived from an EMBL/GenBank/DDBJ whole genome shotgun (WGS) entry which is preliminary data.</text>
</comment>
<dbReference type="AlphaFoldDB" id="A0A5M8R585"/>
<protein>
    <recommendedName>
        <fullName evidence="4">CBM-cenC domain-containing protein</fullName>
    </recommendedName>
</protein>
<feature type="chain" id="PRO_5024293298" description="CBM-cenC domain-containing protein" evidence="1">
    <location>
        <begin position="24"/>
        <end position="240"/>
    </location>
</feature>
<keyword evidence="3" id="KW-1185">Reference proteome</keyword>
<organism evidence="2 3">
    <name type="scientific">Dyadobacter flavalbus</name>
    <dbReference type="NCBI Taxonomy" id="2579942"/>
    <lineage>
        <taxon>Bacteria</taxon>
        <taxon>Pseudomonadati</taxon>
        <taxon>Bacteroidota</taxon>
        <taxon>Cytophagia</taxon>
        <taxon>Cytophagales</taxon>
        <taxon>Spirosomataceae</taxon>
        <taxon>Dyadobacter</taxon>
    </lineage>
</organism>